<accession>A0AAU8NG45</accession>
<organism evidence="1">
    <name type="scientific">Paenibacillus sp. AN1007</name>
    <dbReference type="NCBI Taxonomy" id="3151385"/>
    <lineage>
        <taxon>Bacteria</taxon>
        <taxon>Bacillati</taxon>
        <taxon>Bacillota</taxon>
        <taxon>Bacilli</taxon>
        <taxon>Bacillales</taxon>
        <taxon>Paenibacillaceae</taxon>
        <taxon>Paenibacillus</taxon>
    </lineage>
</organism>
<dbReference type="RefSeq" id="WP_342552329.1">
    <property type="nucleotide sequence ID" value="NZ_CP159992.1"/>
</dbReference>
<name>A0AAU8NG45_9BACL</name>
<evidence type="ECO:0008006" key="2">
    <source>
        <dbReference type="Google" id="ProtNLM"/>
    </source>
</evidence>
<gene>
    <name evidence="1" type="ORF">ABXS70_04205</name>
</gene>
<protein>
    <recommendedName>
        <fullName evidence="2">Peptidase M48 domain-containing protein</fullName>
    </recommendedName>
</protein>
<proteinExistence type="predicted"/>
<dbReference type="EMBL" id="CP159992">
    <property type="protein sequence ID" value="XCP95928.1"/>
    <property type="molecule type" value="Genomic_DNA"/>
</dbReference>
<sequence>MENNNIFFEILSGSTEFALFNLAENSTDHLIAFNYYKEYAERFWNTHTQNVKFYFPLDFSYKQNFTINGSVQLYDERAIIRINEGVLLKLYKTFYSILSIDNLIDTLSETDDGSLHIKNIYTFNDTFPEYEYTFLLPINKERKIIAEIMAMFAIKFVILHEIAHHFDGHVLYMKTYFNDETLNIVRKANEERILDKQTLEMDADAFAISQLIDEMIDFINNDTLYSNHIKNPSNFCFILFISIHILFLILNDEYELKNSTYSPELVRSLTVLDAAKVNLSYKASEIISKTEILDIIKTSIIKANSLYNSVYGKIDFSSLVNYDESHLKSLHENWKKMRVVLSPYAIAQLAY</sequence>
<evidence type="ECO:0000313" key="1">
    <source>
        <dbReference type="EMBL" id="XCP95928.1"/>
    </source>
</evidence>
<reference evidence="1" key="1">
    <citation type="submission" date="2024-05" db="EMBL/GenBank/DDBJ databases">
        <title>Draft genome assemblies of 36 bacteria isolated from hibernating arctic ground squirrels.</title>
        <authorList>
            <person name="McKee H."/>
            <person name="Mullen L."/>
            <person name="Drown D.M."/>
            <person name="Duddleston K.N."/>
        </authorList>
    </citation>
    <scope>NUCLEOTIDE SEQUENCE</scope>
    <source>
        <strain evidence="1">AN1007</strain>
    </source>
</reference>
<dbReference type="AlphaFoldDB" id="A0AAU8NG45"/>